<dbReference type="Pfam" id="PF03459">
    <property type="entry name" value="TOBE"/>
    <property type="match status" value="2"/>
</dbReference>
<dbReference type="RefSeq" id="WP_013459997.1">
    <property type="nucleotide sequence ID" value="NC_014762.1"/>
</dbReference>
<dbReference type="InterPro" id="IPR005116">
    <property type="entry name" value="Transp-assoc_OB_typ1"/>
</dbReference>
<dbReference type="AlphaFoldDB" id="E4TWI2"/>
<dbReference type="PANTHER" id="PTHR30432">
    <property type="entry name" value="TRANSCRIPTIONAL REGULATOR MODE"/>
    <property type="match status" value="1"/>
</dbReference>
<dbReference type="InterPro" id="IPR008995">
    <property type="entry name" value="Mo/tungstate-bd_C_term_dom"/>
</dbReference>
<gene>
    <name evidence="4" type="ordered locus">Sulku_1137</name>
</gene>
<sequence>MKTSARNELKGTISEIKTGQINSEVVLSIGSGIVIKSVITNESVDEMELSVGDTAYAIIKAPFVMVAKDKPTNISTRNIIETKVTEVKNGMVNSELKLAMGSQTLTAVITEDAVEDLHFNVGDTVYALIKANFIILAK</sequence>
<dbReference type="KEGG" id="sku:Sulku_1137"/>
<dbReference type="EMBL" id="CP002355">
    <property type="protein sequence ID" value="ADR33800.1"/>
    <property type="molecule type" value="Genomic_DNA"/>
</dbReference>
<proteinExistence type="predicted"/>
<dbReference type="HOGENOM" id="CLU_118993_0_1_7"/>
<feature type="domain" description="Mop" evidence="3">
    <location>
        <begin position="2"/>
        <end position="68"/>
    </location>
</feature>
<feature type="domain" description="Mop" evidence="3">
    <location>
        <begin position="73"/>
        <end position="138"/>
    </location>
</feature>
<dbReference type="PANTHER" id="PTHR30432:SF1">
    <property type="entry name" value="DNA-BINDING TRANSCRIPTIONAL DUAL REGULATOR MODE"/>
    <property type="match status" value="1"/>
</dbReference>
<dbReference type="eggNOG" id="COG3585">
    <property type="taxonomic scope" value="Bacteria"/>
</dbReference>
<protein>
    <submittedName>
        <fullName evidence="4">TOBE domain-containing protein</fullName>
    </submittedName>
</protein>
<dbReference type="InterPro" id="IPR004606">
    <property type="entry name" value="Mop_domain"/>
</dbReference>
<keyword evidence="5" id="KW-1185">Reference proteome</keyword>
<evidence type="ECO:0000256" key="2">
    <source>
        <dbReference type="PROSITE-ProRule" id="PRU01213"/>
    </source>
</evidence>
<dbReference type="SUPFAM" id="SSF50331">
    <property type="entry name" value="MOP-like"/>
    <property type="match status" value="2"/>
</dbReference>
<evidence type="ECO:0000259" key="3">
    <source>
        <dbReference type="PROSITE" id="PS51866"/>
    </source>
</evidence>
<name>E4TWI2_SULKY</name>
<dbReference type="NCBIfam" id="TIGR00638">
    <property type="entry name" value="Mop"/>
    <property type="match status" value="2"/>
</dbReference>
<reference evidence="4 5" key="1">
    <citation type="journal article" date="2012" name="Stand. Genomic Sci.">
        <title>Complete genome sequence of the sulfur compounds oxidizing chemolithoautotroph Sulfuricurvum kujiense type strain (YK-1(T)).</title>
        <authorList>
            <person name="Han C."/>
            <person name="Kotsyurbenko O."/>
            <person name="Chertkov O."/>
            <person name="Held B."/>
            <person name="Lapidus A."/>
            <person name="Nolan M."/>
            <person name="Lucas S."/>
            <person name="Hammon N."/>
            <person name="Deshpande S."/>
            <person name="Cheng J.F."/>
            <person name="Tapia R."/>
            <person name="Goodwin L.A."/>
            <person name="Pitluck S."/>
            <person name="Liolios K."/>
            <person name="Pagani I."/>
            <person name="Ivanova N."/>
            <person name="Mavromatis K."/>
            <person name="Mikhailova N."/>
            <person name="Pati A."/>
            <person name="Chen A."/>
            <person name="Palaniappan K."/>
            <person name="Land M."/>
            <person name="Hauser L."/>
            <person name="Chang Y.J."/>
            <person name="Jeffries C.D."/>
            <person name="Brambilla E.M."/>
            <person name="Rohde M."/>
            <person name="Spring S."/>
            <person name="Sikorski J."/>
            <person name="Goker M."/>
            <person name="Woyke T."/>
            <person name="Bristow J."/>
            <person name="Eisen J.A."/>
            <person name="Markowitz V."/>
            <person name="Hugenholtz P."/>
            <person name="Kyrpides N.C."/>
            <person name="Klenk H.P."/>
            <person name="Detter J.C."/>
        </authorList>
    </citation>
    <scope>NUCLEOTIDE SEQUENCE [LARGE SCALE GENOMIC DNA]</scope>
    <source>
        <strain evidence="5">ATCC BAA-921 / DSM 16994 / JCM 11577 / YK-1</strain>
    </source>
</reference>
<organism evidence="4 5">
    <name type="scientific">Sulfuricurvum kujiense (strain ATCC BAA-921 / DSM 16994 / JCM 11577 / YK-1)</name>
    <dbReference type="NCBI Taxonomy" id="709032"/>
    <lineage>
        <taxon>Bacteria</taxon>
        <taxon>Pseudomonadati</taxon>
        <taxon>Campylobacterota</taxon>
        <taxon>Epsilonproteobacteria</taxon>
        <taxon>Campylobacterales</taxon>
        <taxon>Sulfurimonadaceae</taxon>
        <taxon>Sulfuricurvum</taxon>
    </lineage>
</organism>
<evidence type="ECO:0000256" key="1">
    <source>
        <dbReference type="ARBA" id="ARBA00022505"/>
    </source>
</evidence>
<dbReference type="Gene3D" id="2.40.50.100">
    <property type="match status" value="2"/>
</dbReference>
<dbReference type="STRING" id="709032.Sulku_1137"/>
<dbReference type="GO" id="GO:0015689">
    <property type="term" value="P:molybdate ion transport"/>
    <property type="evidence" value="ECO:0007669"/>
    <property type="project" value="InterPro"/>
</dbReference>
<evidence type="ECO:0000313" key="5">
    <source>
        <dbReference type="Proteomes" id="UP000008721"/>
    </source>
</evidence>
<accession>E4TWI2</accession>
<evidence type="ECO:0000313" key="4">
    <source>
        <dbReference type="EMBL" id="ADR33800.1"/>
    </source>
</evidence>
<dbReference type="OrthoDB" id="9800709at2"/>
<dbReference type="PROSITE" id="PS51866">
    <property type="entry name" value="MOP"/>
    <property type="match status" value="2"/>
</dbReference>
<dbReference type="InterPro" id="IPR051815">
    <property type="entry name" value="Molybdate_resp_trans_reg"/>
</dbReference>
<dbReference type="Proteomes" id="UP000008721">
    <property type="component" value="Chromosome"/>
</dbReference>
<keyword evidence="1 2" id="KW-0500">Molybdenum</keyword>